<evidence type="ECO:0000256" key="1">
    <source>
        <dbReference type="SAM" id="MobiDB-lite"/>
    </source>
</evidence>
<dbReference type="HOGENOM" id="CLU_1769267_0_0_1"/>
<dbReference type="Proteomes" id="UP000001881">
    <property type="component" value="Unassembled WGS sequence"/>
</dbReference>
<dbReference type="EMBL" id="CABT02000029">
    <property type="protein sequence ID" value="CCC12542.1"/>
    <property type="molecule type" value="Genomic_DNA"/>
</dbReference>
<feature type="transmembrane region" description="Helical" evidence="2">
    <location>
        <begin position="58"/>
        <end position="79"/>
    </location>
</feature>
<name>F7W4V5_SORMK</name>
<keyword evidence="2" id="KW-0472">Membrane</keyword>
<comment type="caution">
    <text evidence="3">The sequence shown here is derived from an EMBL/GenBank/DDBJ whole genome shotgun (WGS) entry which is preliminary data.</text>
</comment>
<keyword evidence="2" id="KW-1133">Transmembrane helix</keyword>
<organism evidence="3 4">
    <name type="scientific">Sordaria macrospora (strain ATCC MYA-333 / DSM 997 / K(L3346) / K-hell)</name>
    <dbReference type="NCBI Taxonomy" id="771870"/>
    <lineage>
        <taxon>Eukaryota</taxon>
        <taxon>Fungi</taxon>
        <taxon>Dikarya</taxon>
        <taxon>Ascomycota</taxon>
        <taxon>Pezizomycotina</taxon>
        <taxon>Sordariomycetes</taxon>
        <taxon>Sordariomycetidae</taxon>
        <taxon>Sordariales</taxon>
        <taxon>Sordariaceae</taxon>
        <taxon>Sordaria</taxon>
    </lineage>
</organism>
<gene>
    <name evidence="3" type="ORF">SMAC_06949</name>
</gene>
<evidence type="ECO:0000313" key="4">
    <source>
        <dbReference type="Proteomes" id="UP000001881"/>
    </source>
</evidence>
<dbReference type="InParanoid" id="F7W4V5"/>
<accession>F7W4V5</accession>
<keyword evidence="4" id="KW-1185">Reference proteome</keyword>
<proteinExistence type="predicted"/>
<dbReference type="AlphaFoldDB" id="F7W4V5"/>
<dbReference type="VEuPathDB" id="FungiDB:SMAC_06949"/>
<evidence type="ECO:0000313" key="3">
    <source>
        <dbReference type="EMBL" id="CCC12542.1"/>
    </source>
</evidence>
<sequence>MEGKGEATISRRSLRPKITESSAQPADPGAAVSSVISFVSIAATTTTTSVITAFAIEYPAVAITIAVAASLPVIVFVVVSKLASFSPQTGPDPGSNTRASTDIPDATTTNSSKRITNANIDATTNTSFSIALATTITTATDTLKNCA</sequence>
<keyword evidence="2" id="KW-0812">Transmembrane</keyword>
<evidence type="ECO:0000256" key="2">
    <source>
        <dbReference type="SAM" id="Phobius"/>
    </source>
</evidence>
<protein>
    <submittedName>
        <fullName evidence="3">WGS project CABT00000000 data, contig 2.29</fullName>
    </submittedName>
</protein>
<feature type="region of interest" description="Disordered" evidence="1">
    <location>
        <begin position="1"/>
        <end position="28"/>
    </location>
</feature>
<feature type="region of interest" description="Disordered" evidence="1">
    <location>
        <begin position="85"/>
        <end position="114"/>
    </location>
</feature>
<reference evidence="3 4" key="1">
    <citation type="journal article" date="2010" name="PLoS Genet.">
        <title>De novo assembly of a 40 Mb eukaryotic genome from short sequence reads: Sordaria macrospora, a model organism for fungal morphogenesis.</title>
        <authorList>
            <person name="Nowrousian M."/>
            <person name="Stajich J."/>
            <person name="Chu M."/>
            <person name="Engh I."/>
            <person name="Espagne E."/>
            <person name="Halliday K."/>
            <person name="Kamerewerd J."/>
            <person name="Kempken F."/>
            <person name="Knab B."/>
            <person name="Kuo H.C."/>
            <person name="Osiewacz H.D."/>
            <person name="Poeggeler S."/>
            <person name="Read N."/>
            <person name="Seiler S."/>
            <person name="Smith K."/>
            <person name="Zickler D."/>
            <person name="Kueck U."/>
            <person name="Freitag M."/>
        </authorList>
    </citation>
    <scope>NUCLEOTIDE SEQUENCE [LARGE SCALE GENOMIC DNA]</scope>
    <source>
        <strain evidence="4">ATCC MYA-333 / DSM 997 / K(L3346) / K-hell</strain>
        <tissue evidence="3">Mycelium</tissue>
    </source>
</reference>